<name>A0A915DC36_9BILA</name>
<accession>A0A915DC36</accession>
<evidence type="ECO:0000313" key="2">
    <source>
        <dbReference type="WBParaSite" id="jg18072"/>
    </source>
</evidence>
<reference evidence="2" key="1">
    <citation type="submission" date="2022-11" db="UniProtKB">
        <authorList>
            <consortium name="WormBaseParasite"/>
        </authorList>
    </citation>
    <scope>IDENTIFICATION</scope>
</reference>
<dbReference type="AlphaFoldDB" id="A0A915DC36"/>
<organism evidence="1 2">
    <name type="scientific">Ditylenchus dipsaci</name>
    <dbReference type="NCBI Taxonomy" id="166011"/>
    <lineage>
        <taxon>Eukaryota</taxon>
        <taxon>Metazoa</taxon>
        <taxon>Ecdysozoa</taxon>
        <taxon>Nematoda</taxon>
        <taxon>Chromadorea</taxon>
        <taxon>Rhabditida</taxon>
        <taxon>Tylenchina</taxon>
        <taxon>Tylenchomorpha</taxon>
        <taxon>Sphaerularioidea</taxon>
        <taxon>Anguinidae</taxon>
        <taxon>Anguininae</taxon>
        <taxon>Ditylenchus</taxon>
    </lineage>
</organism>
<keyword evidence="1" id="KW-1185">Reference proteome</keyword>
<evidence type="ECO:0000313" key="1">
    <source>
        <dbReference type="Proteomes" id="UP000887574"/>
    </source>
</evidence>
<protein>
    <submittedName>
        <fullName evidence="2">Uncharacterized protein</fullName>
    </submittedName>
</protein>
<proteinExistence type="predicted"/>
<dbReference type="WBParaSite" id="jg18072">
    <property type="protein sequence ID" value="jg18072"/>
    <property type="gene ID" value="jg18072"/>
</dbReference>
<sequence length="116" mass="13311">MIALRKRIFAVIGNFSKSDVATKALVRKTGEQLLFLLTRGGRRLKSRILACWSLGEEGYSFYGDTLFLVCYQEGEEQVCEEHSPVYSVFNFFGQDLRPKKQRANHDIVFDLIVLCN</sequence>
<dbReference type="Proteomes" id="UP000887574">
    <property type="component" value="Unplaced"/>
</dbReference>